<comment type="caution">
    <text evidence="3">The sequence shown here is derived from an EMBL/GenBank/DDBJ whole genome shotgun (WGS) entry which is preliminary data.</text>
</comment>
<dbReference type="Gene3D" id="6.10.250.2090">
    <property type="match status" value="1"/>
</dbReference>
<reference evidence="3" key="1">
    <citation type="submission" date="2020-04" db="EMBL/GenBank/DDBJ databases">
        <authorList>
            <person name="Zhang T."/>
        </authorList>
    </citation>
    <scope>NUCLEOTIDE SEQUENCE</scope>
    <source>
        <strain evidence="3">HKST-UBA12</strain>
    </source>
</reference>
<accession>A0A955I7V7</accession>
<dbReference type="InterPro" id="IPR001972">
    <property type="entry name" value="Stomatin_HflK_fam"/>
</dbReference>
<evidence type="ECO:0000256" key="1">
    <source>
        <dbReference type="ARBA" id="ARBA00008164"/>
    </source>
</evidence>
<dbReference type="PRINTS" id="PR00721">
    <property type="entry name" value="STOMATIN"/>
</dbReference>
<dbReference type="GO" id="GO:0005886">
    <property type="term" value="C:plasma membrane"/>
    <property type="evidence" value="ECO:0007669"/>
    <property type="project" value="InterPro"/>
</dbReference>
<dbReference type="FunFam" id="3.30.479.30:FF:000004">
    <property type="entry name" value="Putative membrane protease family, stomatin"/>
    <property type="match status" value="1"/>
</dbReference>
<dbReference type="InterPro" id="IPR036013">
    <property type="entry name" value="Band_7/SPFH_dom_sf"/>
</dbReference>
<dbReference type="SUPFAM" id="SSF117892">
    <property type="entry name" value="Band 7/SPFH domain"/>
    <property type="match status" value="1"/>
</dbReference>
<proteinExistence type="inferred from homology"/>
<dbReference type="Gene3D" id="3.30.479.30">
    <property type="entry name" value="Band 7 domain"/>
    <property type="match status" value="1"/>
</dbReference>
<dbReference type="PANTHER" id="PTHR10264:SF19">
    <property type="entry name" value="AT06885P-RELATED"/>
    <property type="match status" value="1"/>
</dbReference>
<dbReference type="InterPro" id="IPR001107">
    <property type="entry name" value="Band_7"/>
</dbReference>
<dbReference type="Pfam" id="PF01145">
    <property type="entry name" value="Band_7"/>
    <property type="match status" value="1"/>
</dbReference>
<protein>
    <submittedName>
        <fullName evidence="3">Slipin family protein</fullName>
    </submittedName>
</protein>
<organism evidence="3 4">
    <name type="scientific">Candidatus Dojkabacteria bacterium</name>
    <dbReference type="NCBI Taxonomy" id="2099670"/>
    <lineage>
        <taxon>Bacteria</taxon>
        <taxon>Candidatus Dojkabacteria</taxon>
    </lineage>
</organism>
<dbReference type="GO" id="GO:0098552">
    <property type="term" value="C:side of membrane"/>
    <property type="evidence" value="ECO:0007669"/>
    <property type="project" value="UniProtKB-ARBA"/>
</dbReference>
<name>A0A955I7V7_9BACT</name>
<dbReference type="CDD" id="cd08826">
    <property type="entry name" value="SPFH_eoslipins_u1"/>
    <property type="match status" value="1"/>
</dbReference>
<dbReference type="EMBL" id="JAGQLI010000177">
    <property type="protein sequence ID" value="MCA9379419.1"/>
    <property type="molecule type" value="Genomic_DNA"/>
</dbReference>
<evidence type="ECO:0000313" key="3">
    <source>
        <dbReference type="EMBL" id="MCA9379419.1"/>
    </source>
</evidence>
<reference evidence="3" key="2">
    <citation type="journal article" date="2021" name="Microbiome">
        <title>Successional dynamics and alternative stable states in a saline activated sludge microbial community over 9 years.</title>
        <authorList>
            <person name="Wang Y."/>
            <person name="Ye J."/>
            <person name="Ju F."/>
            <person name="Liu L."/>
            <person name="Boyd J.A."/>
            <person name="Deng Y."/>
            <person name="Parks D.H."/>
            <person name="Jiang X."/>
            <person name="Yin X."/>
            <person name="Woodcroft B.J."/>
            <person name="Tyson G.W."/>
            <person name="Hugenholtz P."/>
            <person name="Polz M.F."/>
            <person name="Zhang T."/>
        </authorList>
    </citation>
    <scope>NUCLEOTIDE SEQUENCE</scope>
    <source>
        <strain evidence="3">HKST-UBA12</strain>
    </source>
</reference>
<dbReference type="Proteomes" id="UP000760819">
    <property type="component" value="Unassembled WGS sequence"/>
</dbReference>
<evidence type="ECO:0000313" key="4">
    <source>
        <dbReference type="Proteomes" id="UP000760819"/>
    </source>
</evidence>
<feature type="domain" description="Band 7" evidence="2">
    <location>
        <begin position="21"/>
        <end position="178"/>
    </location>
</feature>
<dbReference type="SMART" id="SM00244">
    <property type="entry name" value="PHB"/>
    <property type="match status" value="1"/>
</dbReference>
<gene>
    <name evidence="3" type="ORF">KC640_03240</name>
</gene>
<comment type="similarity">
    <text evidence="1">Belongs to the band 7/mec-2 family.</text>
</comment>
<dbReference type="PANTHER" id="PTHR10264">
    <property type="entry name" value="BAND 7 PROTEIN-RELATED"/>
    <property type="match status" value="1"/>
</dbReference>
<dbReference type="AlphaFoldDB" id="A0A955I7V7"/>
<sequence>MEILVFLCLGGIFTLFVLLAGNIRQVNQYEKGLLFSFGKFQRQLEPGWHFIIPIMQSMIKIDIRTKTVDLADQEAITKDNVSTRISAVLYFNVENAEKAILEVENYMWATSQLAETTMRTVVGEFSLDELLSHRDKVANKIEEIVERSSGSWGVRILRVELKDVILPESMKRTMAKQAEAEREKRATIINSEGEVIAAENLQKAATMMAKAPGALHLRTLNSINDISSDQSNTVVFMVPMEVLRALEGVGNFMGKKTNS</sequence>
<evidence type="ECO:0000259" key="2">
    <source>
        <dbReference type="SMART" id="SM00244"/>
    </source>
</evidence>
<dbReference type="InterPro" id="IPR043202">
    <property type="entry name" value="Band-7_stomatin-like"/>
</dbReference>